<dbReference type="GO" id="GO:0005743">
    <property type="term" value="C:mitochondrial inner membrane"/>
    <property type="evidence" value="ECO:0007669"/>
    <property type="project" value="UniProtKB-SubCell"/>
</dbReference>
<evidence type="ECO:0000313" key="16">
    <source>
        <dbReference type="Proteomes" id="UP000325113"/>
    </source>
</evidence>
<keyword evidence="6 11" id="KW-1133">Transmembrane helix</keyword>
<dbReference type="InterPro" id="IPR028055">
    <property type="entry name" value="YidC/Oxa/ALB_C"/>
</dbReference>
<evidence type="ECO:0000256" key="6">
    <source>
        <dbReference type="ARBA" id="ARBA00022989"/>
    </source>
</evidence>
<evidence type="ECO:0000259" key="12">
    <source>
        <dbReference type="Pfam" id="PF02096"/>
    </source>
</evidence>
<dbReference type="Proteomes" id="UP000324907">
    <property type="component" value="Unassembled WGS sequence"/>
</dbReference>
<gene>
    <name evidence="14" type="ORF">FNF28_05013</name>
    <name evidence="13" type="ORF">FNF31_07114</name>
</gene>
<evidence type="ECO:0000256" key="5">
    <source>
        <dbReference type="ARBA" id="ARBA00022946"/>
    </source>
</evidence>
<evidence type="ECO:0000256" key="1">
    <source>
        <dbReference type="ARBA" id="ARBA00004448"/>
    </source>
</evidence>
<evidence type="ECO:0000256" key="3">
    <source>
        <dbReference type="ARBA" id="ARBA00022692"/>
    </source>
</evidence>
<reference evidence="15 16" key="1">
    <citation type="submission" date="2019-07" db="EMBL/GenBank/DDBJ databases">
        <title>Genomes of Cafeteria roenbergensis.</title>
        <authorList>
            <person name="Fischer M.G."/>
            <person name="Hackl T."/>
            <person name="Roman M."/>
        </authorList>
    </citation>
    <scope>NUCLEOTIDE SEQUENCE [LARGE SCALE GENOMIC DNA]</scope>
    <source>
        <strain evidence="13 16">Cflag</strain>
        <strain evidence="14 15">RCC970-E3</strain>
    </source>
</reference>
<feature type="region of interest" description="Disordered" evidence="10">
    <location>
        <begin position="364"/>
        <end position="470"/>
    </location>
</feature>
<proteinExistence type="inferred from homology"/>
<feature type="transmembrane region" description="Helical" evidence="11">
    <location>
        <begin position="293"/>
        <end position="326"/>
    </location>
</feature>
<dbReference type="EMBL" id="VLTL01000093">
    <property type="protein sequence ID" value="KAA0161556.1"/>
    <property type="molecule type" value="Genomic_DNA"/>
</dbReference>
<evidence type="ECO:0000313" key="13">
    <source>
        <dbReference type="EMBL" id="KAA0149907.1"/>
    </source>
</evidence>
<feature type="domain" description="Membrane insertase YidC/Oxa/ALB C-terminal" evidence="12">
    <location>
        <begin position="130"/>
        <end position="317"/>
    </location>
</feature>
<dbReference type="PANTHER" id="PTHR12428">
    <property type="entry name" value="OXA1"/>
    <property type="match status" value="1"/>
</dbReference>
<organism evidence="14 15">
    <name type="scientific">Cafeteria roenbergensis</name>
    <name type="common">Marine flagellate</name>
    <dbReference type="NCBI Taxonomy" id="33653"/>
    <lineage>
        <taxon>Eukaryota</taxon>
        <taxon>Sar</taxon>
        <taxon>Stramenopiles</taxon>
        <taxon>Bigyra</taxon>
        <taxon>Opalozoa</taxon>
        <taxon>Bicosoecida</taxon>
        <taxon>Cafeteriaceae</taxon>
        <taxon>Cafeteria</taxon>
    </lineage>
</organism>
<dbReference type="Pfam" id="PF02096">
    <property type="entry name" value="60KD_IMP"/>
    <property type="match status" value="1"/>
</dbReference>
<keyword evidence="8 11" id="KW-0472">Membrane</keyword>
<name>A0A5A8D853_CAFRO</name>
<feature type="transmembrane region" description="Helical" evidence="11">
    <location>
        <begin position="204"/>
        <end position="222"/>
    </location>
</feature>
<dbReference type="EMBL" id="VLTM01000129">
    <property type="protein sequence ID" value="KAA0149907.1"/>
    <property type="molecule type" value="Genomic_DNA"/>
</dbReference>
<evidence type="ECO:0000256" key="2">
    <source>
        <dbReference type="ARBA" id="ARBA00009877"/>
    </source>
</evidence>
<evidence type="ECO:0000256" key="8">
    <source>
        <dbReference type="ARBA" id="ARBA00023136"/>
    </source>
</evidence>
<protein>
    <recommendedName>
        <fullName evidence="12">Membrane insertase YidC/Oxa/ALB C-terminal domain-containing protein</fullName>
    </recommendedName>
</protein>
<dbReference type="GO" id="GO:0032979">
    <property type="term" value="P:protein insertion into mitochondrial inner membrane from matrix"/>
    <property type="evidence" value="ECO:0007669"/>
    <property type="project" value="TreeGrafter"/>
</dbReference>
<keyword evidence="4" id="KW-0999">Mitochondrion inner membrane</keyword>
<keyword evidence="3 9" id="KW-0812">Transmembrane</keyword>
<evidence type="ECO:0000256" key="10">
    <source>
        <dbReference type="SAM" id="MobiDB-lite"/>
    </source>
</evidence>
<dbReference type="InterPro" id="IPR001708">
    <property type="entry name" value="YidC/ALB3/OXA1/COX18"/>
</dbReference>
<evidence type="ECO:0000313" key="15">
    <source>
        <dbReference type="Proteomes" id="UP000324907"/>
    </source>
</evidence>
<accession>A0A5A8D853</accession>
<evidence type="ECO:0000256" key="11">
    <source>
        <dbReference type="SAM" id="Phobius"/>
    </source>
</evidence>
<feature type="compositionally biased region" description="Polar residues" evidence="10">
    <location>
        <begin position="426"/>
        <end position="438"/>
    </location>
</feature>
<comment type="subcellular location">
    <subcellularLocation>
        <location evidence="9">Membrane</location>
        <topology evidence="9">Multi-pass membrane protein</topology>
    </subcellularLocation>
    <subcellularLocation>
        <location evidence="1">Mitochondrion inner membrane</location>
        <topology evidence="1">Multi-pass membrane protein</topology>
    </subcellularLocation>
</comment>
<evidence type="ECO:0000313" key="14">
    <source>
        <dbReference type="EMBL" id="KAA0161556.1"/>
    </source>
</evidence>
<keyword evidence="5" id="KW-0809">Transit peptide</keyword>
<dbReference type="GO" id="GO:0032977">
    <property type="term" value="F:membrane insertase activity"/>
    <property type="evidence" value="ECO:0007669"/>
    <property type="project" value="InterPro"/>
</dbReference>
<evidence type="ECO:0000256" key="7">
    <source>
        <dbReference type="ARBA" id="ARBA00023128"/>
    </source>
</evidence>
<evidence type="ECO:0000256" key="9">
    <source>
        <dbReference type="RuleBase" id="RU003945"/>
    </source>
</evidence>
<dbReference type="PANTHER" id="PTHR12428:SF66">
    <property type="entry name" value="MITOCHONDRIAL INNER MEMBRANE PROTEIN OXA1L"/>
    <property type="match status" value="1"/>
</dbReference>
<evidence type="ECO:0000256" key="4">
    <source>
        <dbReference type="ARBA" id="ARBA00022792"/>
    </source>
</evidence>
<dbReference type="AlphaFoldDB" id="A0A5A8D853"/>
<keyword evidence="7" id="KW-0496">Mitochondrion</keyword>
<comment type="similarity">
    <text evidence="2 9">Belongs to the OXA1/ALB3/YidC family.</text>
</comment>
<comment type="caution">
    <text evidence="14">The sequence shown here is derived from an EMBL/GenBank/DDBJ whole genome shotgun (WGS) entry which is preliminary data.</text>
</comment>
<sequence>MLARTAVRAVQRSSRAVVAVRGADTRTRLSWARFASSEAATSVPGVAAALPVVSGDENAAPPLVDADAGMFSRAMDLAERASDSFASVLAASPDVEVIKRTTAPIFEGSGFVPTLAQLLESVHEATGQPWWVVIVGSVVLVRAIAIPLSIKGMAAGSRLRSVNPFMSLYRKQQMDAAKRQDQQAMMAATEQITKLQKQYGASPLAIFAPMVFQLVAGIWVFATLRRMGLEADQIEGFVTEGLPWVPDLGTTEYTLPAIVMVAGLLSAELSYKLQPPGQNAMITPEGMRNFSRFFAVFGGAIMTTLPAAVTLSAAVTALSAAVHLGMVQLPFVQRAFGFAKGWPDVEYVVPPGWDAESAARLALEHEESQAKSNPLTKMLGQSDAPPRTAEGEAASPIKFAGLKQPQAPPPPASAPAPAGDKERSGVSLNADTFTTPTGQVLYKAKGDKPTRGAAKGRAGGNKGAKRSGGR</sequence>
<dbReference type="Proteomes" id="UP000325113">
    <property type="component" value="Unassembled WGS sequence"/>
</dbReference>